<dbReference type="EMBL" id="JACAGB010000001">
    <property type="protein sequence ID" value="KAF6391106.1"/>
    <property type="molecule type" value="Genomic_DNA"/>
</dbReference>
<evidence type="ECO:0000313" key="13">
    <source>
        <dbReference type="EMBL" id="KAF6391106.1"/>
    </source>
</evidence>
<organism evidence="13 14">
    <name type="scientific">Pipistrellus kuhlii</name>
    <name type="common">Kuhl's pipistrelle</name>
    <dbReference type="NCBI Taxonomy" id="59472"/>
    <lineage>
        <taxon>Eukaryota</taxon>
        <taxon>Metazoa</taxon>
        <taxon>Chordata</taxon>
        <taxon>Craniata</taxon>
        <taxon>Vertebrata</taxon>
        <taxon>Euteleostomi</taxon>
        <taxon>Mammalia</taxon>
        <taxon>Eutheria</taxon>
        <taxon>Laurasiatheria</taxon>
        <taxon>Chiroptera</taxon>
        <taxon>Yangochiroptera</taxon>
        <taxon>Vespertilionidae</taxon>
        <taxon>Pipistrellus</taxon>
    </lineage>
</organism>
<dbReference type="InterPro" id="IPR011047">
    <property type="entry name" value="Quinoprotein_ADH-like_sf"/>
</dbReference>
<keyword evidence="2" id="KW-0596">Phosphopantetheine</keyword>
<dbReference type="InterPro" id="IPR000873">
    <property type="entry name" value="AMP-dep_synth/lig_dom"/>
</dbReference>
<dbReference type="InterPro" id="IPR018391">
    <property type="entry name" value="PQQ_b-propeller_rpt"/>
</dbReference>
<dbReference type="InterPro" id="IPR002372">
    <property type="entry name" value="PQQ_rpt_dom"/>
</dbReference>
<keyword evidence="4" id="KW-0436">Ligase</keyword>
<evidence type="ECO:0000256" key="4">
    <source>
        <dbReference type="ARBA" id="ARBA00022598"/>
    </source>
</evidence>
<dbReference type="Gene3D" id="2.130.10.10">
    <property type="entry name" value="YVTN repeat-like/Quinoprotein amine dehydrogenase"/>
    <property type="match status" value="2"/>
</dbReference>
<dbReference type="Pfam" id="PF00501">
    <property type="entry name" value="AMP-binding"/>
    <property type="match status" value="1"/>
</dbReference>
<dbReference type="FunFam" id="3.30.300.30:FF:000014">
    <property type="entry name" value="acyl-CoA synthetase family member 4"/>
    <property type="match status" value="1"/>
</dbReference>
<feature type="domain" description="Carrier" evidence="12">
    <location>
        <begin position="554"/>
        <end position="631"/>
    </location>
</feature>
<dbReference type="AlphaFoldDB" id="A0A7J8AY22"/>
<evidence type="ECO:0000256" key="6">
    <source>
        <dbReference type="ARBA" id="ARBA00022832"/>
    </source>
</evidence>
<evidence type="ECO:0000256" key="1">
    <source>
        <dbReference type="ARBA" id="ARBA00006432"/>
    </source>
</evidence>
<dbReference type="SUPFAM" id="SSF47336">
    <property type="entry name" value="ACP-like"/>
    <property type="match status" value="1"/>
</dbReference>
<keyword evidence="14" id="KW-1185">Reference proteome</keyword>
<dbReference type="Pfam" id="PF00550">
    <property type="entry name" value="PP-binding"/>
    <property type="match status" value="1"/>
</dbReference>
<dbReference type="SUPFAM" id="SSF56801">
    <property type="entry name" value="Acetyl-CoA synthetase-like"/>
    <property type="match status" value="1"/>
</dbReference>
<dbReference type="Gene3D" id="3.40.50.12780">
    <property type="entry name" value="N-terminal domain of ligase-like"/>
    <property type="match status" value="1"/>
</dbReference>
<dbReference type="GO" id="GO:0006631">
    <property type="term" value="P:fatty acid metabolic process"/>
    <property type="evidence" value="ECO:0007669"/>
    <property type="project" value="UniProtKB-KW"/>
</dbReference>
<dbReference type="FunFam" id="2.130.10.10:FF:001301">
    <property type="entry name" value="Beta-alanine-activating enzyme"/>
    <property type="match status" value="1"/>
</dbReference>
<keyword evidence="8" id="KW-0443">Lipid metabolism</keyword>
<reference evidence="13 14" key="1">
    <citation type="journal article" date="2020" name="Nature">
        <title>Six reference-quality genomes reveal evolution of bat adaptations.</title>
        <authorList>
            <person name="Jebb D."/>
            <person name="Huang Z."/>
            <person name="Pippel M."/>
            <person name="Hughes G.M."/>
            <person name="Lavrichenko K."/>
            <person name="Devanna P."/>
            <person name="Winkler S."/>
            <person name="Jermiin L.S."/>
            <person name="Skirmuntt E.C."/>
            <person name="Katzourakis A."/>
            <person name="Burkitt-Gray L."/>
            <person name="Ray D.A."/>
            <person name="Sullivan K.A.M."/>
            <person name="Roscito J.G."/>
            <person name="Kirilenko B.M."/>
            <person name="Davalos L.M."/>
            <person name="Corthals A.P."/>
            <person name="Power M.L."/>
            <person name="Jones G."/>
            <person name="Ransome R.D."/>
            <person name="Dechmann D.K.N."/>
            <person name="Locatelli A.G."/>
            <person name="Puechmaille S.J."/>
            <person name="Fedrigo O."/>
            <person name="Jarvis E.D."/>
            <person name="Hiller M."/>
            <person name="Vernes S.C."/>
            <person name="Myers E.W."/>
            <person name="Teeling E.C."/>
        </authorList>
    </citation>
    <scope>NUCLEOTIDE SEQUENCE [LARGE SCALE GENOMIC DNA]</scope>
    <source>
        <strain evidence="13">MPipKuh1</strain>
        <tissue evidence="13">Flight muscle</tissue>
    </source>
</reference>
<dbReference type="FunFam" id="3.40.50.12780:FF:000027">
    <property type="entry name" value="AASDH isoform 4"/>
    <property type="match status" value="1"/>
</dbReference>
<evidence type="ECO:0000256" key="2">
    <source>
        <dbReference type="ARBA" id="ARBA00022450"/>
    </source>
</evidence>
<name>A0A7J8AY22_PIPKU</name>
<dbReference type="GO" id="GO:0043041">
    <property type="term" value="P:amino acid activation for nonribosomal peptide biosynthetic process"/>
    <property type="evidence" value="ECO:0007669"/>
    <property type="project" value="TreeGrafter"/>
</dbReference>
<dbReference type="InterPro" id="IPR009081">
    <property type="entry name" value="PP-bd_ACP"/>
</dbReference>
<evidence type="ECO:0000256" key="8">
    <source>
        <dbReference type="ARBA" id="ARBA00023098"/>
    </source>
</evidence>
<dbReference type="GO" id="GO:0005524">
    <property type="term" value="F:ATP binding"/>
    <property type="evidence" value="ECO:0007669"/>
    <property type="project" value="UniProtKB-KW"/>
</dbReference>
<dbReference type="InterPro" id="IPR052091">
    <property type="entry name" value="Beta-ala_Activ/Resist"/>
</dbReference>
<dbReference type="SUPFAM" id="SSF50998">
    <property type="entry name" value="Quinoprotein alcohol dehydrogenase-like"/>
    <property type="match status" value="1"/>
</dbReference>
<evidence type="ECO:0000256" key="3">
    <source>
        <dbReference type="ARBA" id="ARBA00022553"/>
    </source>
</evidence>
<dbReference type="PROSITE" id="PS50075">
    <property type="entry name" value="CARRIER"/>
    <property type="match status" value="1"/>
</dbReference>
<protein>
    <recommendedName>
        <fullName evidence="9">Beta-alanine-activating enzyme</fullName>
    </recommendedName>
    <alternativeName>
        <fullName evidence="10">Acyl-CoA synthetase family member 4</fullName>
    </alternativeName>
</protein>
<dbReference type="PANTHER" id="PTHR44394:SF1">
    <property type="entry name" value="BETA-ALANINE-ACTIVATING ENZYME"/>
    <property type="match status" value="1"/>
</dbReference>
<dbReference type="InterPro" id="IPR042099">
    <property type="entry name" value="ANL_N_sf"/>
</dbReference>
<dbReference type="InterPro" id="IPR015943">
    <property type="entry name" value="WD40/YVTN_repeat-like_dom_sf"/>
</dbReference>
<dbReference type="Gene3D" id="3.30.300.30">
    <property type="match status" value="1"/>
</dbReference>
<evidence type="ECO:0000256" key="7">
    <source>
        <dbReference type="ARBA" id="ARBA00022840"/>
    </source>
</evidence>
<evidence type="ECO:0000256" key="9">
    <source>
        <dbReference type="ARBA" id="ARBA00068526"/>
    </source>
</evidence>
<dbReference type="InterPro" id="IPR036736">
    <property type="entry name" value="ACP-like_sf"/>
</dbReference>
<sequence length="1098" mass="122760">MTLQELVHQAASIYSDKIAVCFDECNDQPPVYYTYKNLISAASELSNFLLLHCDFQGIREIGLYCHPGINVPSWILGIIQVPAAYAPIDPDSPPALSTHFMKKCNLKYILVEKQQINKFKSSYEILLNYDTLTVEHNDLVLFRLYWKNIEVNLMENDRREKYEKDKVVNSTSSEKSNEEKPEEHMDVRLKHCLAYVLHTSGTTGIPKIVRVPHACIVPNIQHFRVLFEITQEDVLFLASPLTFDPSVVEIFVALSSGASLLIVPTSVKVLPSKLAAVLFSRHRVTILQATPTLLRRFGSQLIKSTVLSASTSLRALALGGEAFPSLTVLKGWREVGNRTQIFNVYGITEVSSWATFYRIPEEILNSTLKCELPIQLGFPLLGTVVEVRDTSGFRIEEGTGQVFLGGRNRVCFLDGEVTVPLGTMRATGDFVTVKDGELFFLGRKDSQIKRHGKRLNIELVQQVAEGLQQVESCAVIWYNQEKLILFVVSKNVIVKNYIFKELETHLPSHAIPDELVLIDSLPFTSHGKIDVSELNKIYLNYTNLKSEHKLKGKEELWGKLQHLWKSILSLSEDPLKVPDESLFLNSGGDSLKSIRLLNEIEKLVGTSVPGLLEMILSKPILEIYTHILQTVFPDEDLTFCENYATKRKFSNVNQEETSGKFLPQKSDMPLNLDNGINAFIALSRGSQILSMNATRFLTKLKHCPSACSSDLISQTAIKKVKSLNPPALLGKSKDTTCVEKVCEDGTSVKRAETMELRVRWRADTGKCVDASPLIVVPAVDESSATVFIGSHSHRMMAVDLYSGKVKWEQLLGDRIESSACVSKCGNFIVVGCYNGLVYVLKSKNGEKHWVFTTEDAVKSSATMDPTTGFLYIGSHDQHAYALDIYEKKCVWKLQCGGTIFSSPCLNLIPYHLYVATLGGLLLAVNPATGNTVWKHGCGKPLFSSPRCCLQYVCIGCVDGNLLCFTHFGEQVWQFSTSEPIFSSPCLSTSEQEIFFGSHDCFIYCCTMKGHLQWKFETTSRVYSTPFAFHNKYSNEMLLAAASTDGKLWILESKSGQLQSKYELPGEVFSSPVVWESMLIIGCRNNYVYCLGLSGSNKK</sequence>
<dbReference type="SMART" id="SM00564">
    <property type="entry name" value="PQQ"/>
    <property type="match status" value="5"/>
</dbReference>
<evidence type="ECO:0000256" key="10">
    <source>
        <dbReference type="ARBA" id="ARBA00078906"/>
    </source>
</evidence>
<dbReference type="InterPro" id="IPR020845">
    <property type="entry name" value="AMP-binding_CS"/>
</dbReference>
<dbReference type="InterPro" id="IPR048005">
    <property type="entry name" value="AASDH_AMP"/>
</dbReference>
<proteinExistence type="inferred from homology"/>
<comment type="caution">
    <text evidence="13">The sequence shown here is derived from an EMBL/GenBank/DDBJ whole genome shotgun (WGS) entry which is preliminary data.</text>
</comment>
<dbReference type="InterPro" id="IPR045851">
    <property type="entry name" value="AMP-bd_C_sf"/>
</dbReference>
<dbReference type="PROSITE" id="PS00455">
    <property type="entry name" value="AMP_BINDING"/>
    <property type="match status" value="1"/>
</dbReference>
<dbReference type="Proteomes" id="UP000558488">
    <property type="component" value="Unassembled WGS sequence"/>
</dbReference>
<gene>
    <name evidence="13" type="ORF">mPipKuh1_000021</name>
</gene>
<keyword evidence="5" id="KW-0547">Nucleotide-binding</keyword>
<dbReference type="GO" id="GO:0016874">
    <property type="term" value="F:ligase activity"/>
    <property type="evidence" value="ECO:0007669"/>
    <property type="project" value="UniProtKB-KW"/>
</dbReference>
<evidence type="ECO:0000256" key="11">
    <source>
        <dbReference type="SAM" id="MobiDB-lite"/>
    </source>
</evidence>
<keyword evidence="7" id="KW-0067">ATP-binding</keyword>
<comment type="similarity">
    <text evidence="1">Belongs to the ATP-dependent AMP-binding enzyme family.</text>
</comment>
<evidence type="ECO:0000313" key="14">
    <source>
        <dbReference type="Proteomes" id="UP000558488"/>
    </source>
</evidence>
<evidence type="ECO:0000256" key="5">
    <source>
        <dbReference type="ARBA" id="ARBA00022741"/>
    </source>
</evidence>
<keyword evidence="6" id="KW-0276">Fatty acid metabolism</keyword>
<dbReference type="OrthoDB" id="408177at2759"/>
<dbReference type="Pfam" id="PF13570">
    <property type="entry name" value="Beta-prop_ACSF4"/>
    <property type="match status" value="1"/>
</dbReference>
<keyword evidence="3" id="KW-0597">Phosphoprotein</keyword>
<dbReference type="PANTHER" id="PTHR44394">
    <property type="entry name" value="BETA-ALANINE-ACTIVATING ENZYME"/>
    <property type="match status" value="1"/>
</dbReference>
<evidence type="ECO:0000259" key="12">
    <source>
        <dbReference type="PROSITE" id="PS50075"/>
    </source>
</evidence>
<accession>A0A7J8AY22</accession>
<dbReference type="CDD" id="cd17654">
    <property type="entry name" value="A_NRPS_acs4"/>
    <property type="match status" value="1"/>
</dbReference>
<feature type="region of interest" description="Disordered" evidence="11">
    <location>
        <begin position="163"/>
        <end position="183"/>
    </location>
</feature>